<dbReference type="EMBL" id="MNPL01001817">
    <property type="protein sequence ID" value="OQR78793.1"/>
    <property type="molecule type" value="Genomic_DNA"/>
</dbReference>
<gene>
    <name evidence="2" type="ORF">BIW11_02668</name>
</gene>
<dbReference type="AlphaFoldDB" id="A0A1V9XZC6"/>
<protein>
    <submittedName>
        <fullName evidence="2">Uncharacterized protein</fullName>
    </submittedName>
</protein>
<dbReference type="InParanoid" id="A0A1V9XZC6"/>
<accession>A0A1V9XZC6</accession>
<sequence>MQSSWSRDALKAGKHMSGPLEEIPSNYDRGTSCGAQCLSDAFSATCFLYELWITRALCCRMSFVATRPSETLLG</sequence>
<evidence type="ECO:0000256" key="1">
    <source>
        <dbReference type="SAM" id="MobiDB-lite"/>
    </source>
</evidence>
<reference evidence="2 3" key="1">
    <citation type="journal article" date="2017" name="Gigascience">
        <title>Draft genome of the honey bee ectoparasitic mite, Tropilaelaps mercedesae, is shaped by the parasitic life history.</title>
        <authorList>
            <person name="Dong X."/>
            <person name="Armstrong S.D."/>
            <person name="Xia D."/>
            <person name="Makepeace B.L."/>
            <person name="Darby A.C."/>
            <person name="Kadowaki T."/>
        </authorList>
    </citation>
    <scope>NUCLEOTIDE SEQUENCE [LARGE SCALE GENOMIC DNA]</scope>
    <source>
        <strain evidence="2">Wuxi-XJTLU</strain>
    </source>
</reference>
<keyword evidence="3" id="KW-1185">Reference proteome</keyword>
<evidence type="ECO:0000313" key="2">
    <source>
        <dbReference type="EMBL" id="OQR78793.1"/>
    </source>
</evidence>
<feature type="region of interest" description="Disordered" evidence="1">
    <location>
        <begin position="1"/>
        <end position="23"/>
    </location>
</feature>
<comment type="caution">
    <text evidence="2">The sequence shown here is derived from an EMBL/GenBank/DDBJ whole genome shotgun (WGS) entry which is preliminary data.</text>
</comment>
<evidence type="ECO:0000313" key="3">
    <source>
        <dbReference type="Proteomes" id="UP000192247"/>
    </source>
</evidence>
<proteinExistence type="predicted"/>
<name>A0A1V9XZC6_9ACAR</name>
<dbReference type="Proteomes" id="UP000192247">
    <property type="component" value="Unassembled WGS sequence"/>
</dbReference>
<organism evidence="2 3">
    <name type="scientific">Tropilaelaps mercedesae</name>
    <dbReference type="NCBI Taxonomy" id="418985"/>
    <lineage>
        <taxon>Eukaryota</taxon>
        <taxon>Metazoa</taxon>
        <taxon>Ecdysozoa</taxon>
        <taxon>Arthropoda</taxon>
        <taxon>Chelicerata</taxon>
        <taxon>Arachnida</taxon>
        <taxon>Acari</taxon>
        <taxon>Parasitiformes</taxon>
        <taxon>Mesostigmata</taxon>
        <taxon>Gamasina</taxon>
        <taxon>Dermanyssoidea</taxon>
        <taxon>Laelapidae</taxon>
        <taxon>Tropilaelaps</taxon>
    </lineage>
</organism>